<dbReference type="EMBL" id="FTPD01000015">
    <property type="protein sequence ID" value="SIT55505.1"/>
    <property type="molecule type" value="Genomic_DNA"/>
</dbReference>
<protein>
    <submittedName>
        <fullName evidence="1">Uncharacterized protein</fullName>
    </submittedName>
</protein>
<organism evidence="1 2">
    <name type="scientific">Mesorhizobium prunaredense</name>
    <dbReference type="NCBI Taxonomy" id="1631249"/>
    <lineage>
        <taxon>Bacteria</taxon>
        <taxon>Pseudomonadati</taxon>
        <taxon>Pseudomonadota</taxon>
        <taxon>Alphaproteobacteria</taxon>
        <taxon>Hyphomicrobiales</taxon>
        <taxon>Phyllobacteriaceae</taxon>
        <taxon>Mesorhizobium</taxon>
    </lineage>
</organism>
<dbReference type="RefSeq" id="WP_077377934.1">
    <property type="nucleotide sequence ID" value="NZ_FTPD01000015.1"/>
</dbReference>
<sequence length="85" mass="8856">MAARCHLAISWAGAWTWYGLTRLIGAHDFGTWQIFADAISLFIGSPSELDGGILLDAVRVALLAAVLETAVAMAGAANGVRSAAR</sequence>
<reference evidence="2" key="1">
    <citation type="submission" date="2017-01" db="EMBL/GenBank/DDBJ databases">
        <authorList>
            <person name="Brunel B."/>
        </authorList>
    </citation>
    <scope>NUCLEOTIDE SEQUENCE [LARGE SCALE GENOMIC DNA]</scope>
</reference>
<gene>
    <name evidence="1" type="ORF">BQ8794_220069</name>
</gene>
<dbReference type="AlphaFoldDB" id="A0A1R3V6G4"/>
<evidence type="ECO:0000313" key="2">
    <source>
        <dbReference type="Proteomes" id="UP000188388"/>
    </source>
</evidence>
<proteinExistence type="predicted"/>
<dbReference type="Proteomes" id="UP000188388">
    <property type="component" value="Unassembled WGS sequence"/>
</dbReference>
<evidence type="ECO:0000313" key="1">
    <source>
        <dbReference type="EMBL" id="SIT55505.1"/>
    </source>
</evidence>
<keyword evidence="2" id="KW-1185">Reference proteome</keyword>
<accession>A0A1R3V6G4</accession>
<name>A0A1R3V6G4_9HYPH</name>